<name>A0A645JHA6_9ZZZZ</name>
<comment type="caution">
    <text evidence="1">The sequence shown here is derived from an EMBL/GenBank/DDBJ whole genome shotgun (WGS) entry which is preliminary data.</text>
</comment>
<dbReference type="EMBL" id="VSSQ01134080">
    <property type="protein sequence ID" value="MPN59734.1"/>
    <property type="molecule type" value="Genomic_DNA"/>
</dbReference>
<protein>
    <submittedName>
        <fullName evidence="1">Uncharacterized protein</fullName>
    </submittedName>
</protein>
<evidence type="ECO:0000313" key="1">
    <source>
        <dbReference type="EMBL" id="MPN59734.1"/>
    </source>
</evidence>
<sequence length="104" mass="11379">MRACVANALAHRLGWMALEAHHPDPTALMTYRLPAAAGDAAAFVHQLWRAGINVSCIGYQQARWALESMDAPALLRLTPHYVTNEEEIDRLAETTASAFTAFTA</sequence>
<dbReference type="InterPro" id="IPR015424">
    <property type="entry name" value="PyrdxlP-dep_Trfase"/>
</dbReference>
<accession>A0A645JHA6</accession>
<reference evidence="1" key="1">
    <citation type="submission" date="2019-08" db="EMBL/GenBank/DDBJ databases">
        <authorList>
            <person name="Kucharzyk K."/>
            <person name="Murdoch R.W."/>
            <person name="Higgins S."/>
            <person name="Loffler F."/>
        </authorList>
    </citation>
    <scope>NUCLEOTIDE SEQUENCE</scope>
</reference>
<dbReference type="InterPro" id="IPR015422">
    <property type="entry name" value="PyrdxlP-dep_Trfase_small"/>
</dbReference>
<organism evidence="1">
    <name type="scientific">bioreactor metagenome</name>
    <dbReference type="NCBI Taxonomy" id="1076179"/>
    <lineage>
        <taxon>unclassified sequences</taxon>
        <taxon>metagenomes</taxon>
        <taxon>ecological metagenomes</taxon>
    </lineage>
</organism>
<gene>
    <name evidence="1" type="ORF">SDC9_207456</name>
</gene>
<proteinExistence type="predicted"/>
<dbReference type="SUPFAM" id="SSF53383">
    <property type="entry name" value="PLP-dependent transferases"/>
    <property type="match status" value="1"/>
</dbReference>
<dbReference type="AlphaFoldDB" id="A0A645JHA6"/>
<dbReference type="Gene3D" id="3.90.1150.10">
    <property type="entry name" value="Aspartate Aminotransferase, domain 1"/>
    <property type="match status" value="1"/>
</dbReference>